<accession>A0A2K2ADW8</accession>
<dbReference type="GO" id="GO:0016787">
    <property type="term" value="F:hydrolase activity"/>
    <property type="evidence" value="ECO:0007669"/>
    <property type="project" value="UniProtKB-KW"/>
</dbReference>
<proteinExistence type="predicted"/>
<keyword evidence="3" id="KW-0547">Nucleotide-binding</keyword>
<keyword evidence="10" id="KW-1185">Reference proteome</keyword>
<evidence type="ECO:0000256" key="5">
    <source>
        <dbReference type="ARBA" id="ARBA00022806"/>
    </source>
</evidence>
<feature type="region of interest" description="Disordered" evidence="7">
    <location>
        <begin position="67"/>
        <end position="302"/>
    </location>
</feature>
<organism evidence="9 10">
    <name type="scientific">Populus trichocarpa</name>
    <name type="common">Western balsam poplar</name>
    <name type="synonym">Populus balsamifera subsp. trichocarpa</name>
    <dbReference type="NCBI Taxonomy" id="3694"/>
    <lineage>
        <taxon>Eukaryota</taxon>
        <taxon>Viridiplantae</taxon>
        <taxon>Streptophyta</taxon>
        <taxon>Embryophyta</taxon>
        <taxon>Tracheophyta</taxon>
        <taxon>Spermatophyta</taxon>
        <taxon>Magnoliopsida</taxon>
        <taxon>eudicotyledons</taxon>
        <taxon>Gunneridae</taxon>
        <taxon>Pentapetalae</taxon>
        <taxon>rosids</taxon>
        <taxon>fabids</taxon>
        <taxon>Malpighiales</taxon>
        <taxon>Salicaceae</taxon>
        <taxon>Saliceae</taxon>
        <taxon>Populus</taxon>
    </lineage>
</organism>
<reference evidence="9" key="2">
    <citation type="submission" date="2017-07" db="EMBL/GenBank/DDBJ databases">
        <title>WGS assembly of Populus trichocarpa.</title>
        <authorList>
            <person name="Tuskan G."/>
            <person name="Difazio S."/>
            <person name="Jansson S."/>
            <person name="Bohlmann J."/>
            <person name="Grigoriev I."/>
            <person name="Hellsten U."/>
            <person name="Putnam N."/>
            <person name="Ralph S."/>
            <person name="Rombauts S."/>
            <person name="Salamov A."/>
            <person name="Schein J."/>
            <person name="Sterck L."/>
            <person name="Aerts A."/>
            <person name="Bhalerao R."/>
            <person name="Bhalerao R."/>
            <person name="Blaudez D."/>
            <person name="Boerjan W."/>
            <person name="Brun A."/>
            <person name="Brunner A."/>
            <person name="Busov V."/>
            <person name="Campbell M."/>
            <person name="Carlson J."/>
            <person name="Chalot M."/>
            <person name="Chapman J."/>
            <person name="Chen G."/>
            <person name="Cooper D."/>
            <person name="Coutinho P."/>
            <person name="Couturier J."/>
            <person name="Covert S."/>
            <person name="Cronk Q."/>
            <person name="Cunningham R."/>
            <person name="Davis J."/>
            <person name="Degroeve S."/>
            <person name="Dejardin A."/>
            <person name="Depamphilis C."/>
            <person name="Detter J."/>
            <person name="Dirks B."/>
            <person name="Dubchak I."/>
            <person name="Duplessis S."/>
            <person name="Ehlting J."/>
            <person name="Ellis B."/>
            <person name="Gendler K."/>
            <person name="Goodstein D."/>
            <person name="Gribskov M."/>
            <person name="Grimwood J."/>
            <person name="Groover A."/>
            <person name="Gunter L."/>
            <person name="Hamberger B."/>
            <person name="Heinze B."/>
            <person name="Helariutta Y."/>
            <person name="Henrissat B."/>
            <person name="Holligan D."/>
            <person name="Holt R."/>
            <person name="Huang W."/>
            <person name="Islam-Faridi N."/>
            <person name="Jones S."/>
            <person name="Jones-Rhoades M."/>
            <person name="Jorgensen R."/>
            <person name="Joshi C."/>
            <person name="Kangasjarvi J."/>
            <person name="Karlsson J."/>
            <person name="Kelleher C."/>
            <person name="Kirkpatrick R."/>
            <person name="Kirst M."/>
            <person name="Kohler A."/>
            <person name="Kalluri U."/>
            <person name="Larimer F."/>
            <person name="Leebens-Mack J."/>
            <person name="Leple J."/>
            <person name="Locascio P."/>
            <person name="Lou Y."/>
            <person name="Lucas S."/>
            <person name="Martin F."/>
            <person name="Montanini B."/>
            <person name="Napoli C."/>
            <person name="Nelson D."/>
            <person name="Nelson C."/>
            <person name="Nieminen K."/>
            <person name="Nilsson O."/>
            <person name="Pereda V."/>
            <person name="Peter G."/>
            <person name="Philippe R."/>
            <person name="Pilate G."/>
            <person name="Poliakov A."/>
            <person name="Razumovskaya J."/>
            <person name="Richardson P."/>
            <person name="Rinaldi C."/>
            <person name="Ritland K."/>
            <person name="Rouze P."/>
            <person name="Ryaboy D."/>
            <person name="Schmutz J."/>
            <person name="Schrader J."/>
            <person name="Segerman B."/>
            <person name="Shin H."/>
            <person name="Siddiqui A."/>
            <person name="Sterky F."/>
            <person name="Terry A."/>
            <person name="Tsai C."/>
            <person name="Uberbacher E."/>
            <person name="Unneberg P."/>
            <person name="Vahala J."/>
            <person name="Wall K."/>
            <person name="Wessler S."/>
            <person name="Yang G."/>
            <person name="Yin T."/>
            <person name="Douglas C."/>
            <person name="Marra M."/>
            <person name="Sandberg G."/>
            <person name="Van De Peer Y."/>
            <person name="Rokhsar D."/>
        </authorList>
    </citation>
    <scope>NUCLEOTIDE SEQUENCE</scope>
    <source>
        <strain evidence="9">Nisqually-1</strain>
    </source>
</reference>
<dbReference type="GO" id="GO:0005524">
    <property type="term" value="F:ATP binding"/>
    <property type="evidence" value="ECO:0007669"/>
    <property type="project" value="UniProtKB-KW"/>
</dbReference>
<dbReference type="PANTHER" id="PTHR45418:SF1">
    <property type="entry name" value="CANCER_TESTIS ANTIGEN 55"/>
    <property type="match status" value="1"/>
</dbReference>
<feature type="compositionally biased region" description="Polar residues" evidence="7">
    <location>
        <begin position="120"/>
        <end position="133"/>
    </location>
</feature>
<comment type="subcellular location">
    <subcellularLocation>
        <location evidence="1">Cytoplasm</location>
    </subcellularLocation>
</comment>
<feature type="domain" description="Helicase MOV-10-like beta-barrel" evidence="8">
    <location>
        <begin position="404"/>
        <end position="478"/>
    </location>
</feature>
<evidence type="ECO:0000256" key="7">
    <source>
        <dbReference type="SAM" id="MobiDB-lite"/>
    </source>
</evidence>
<evidence type="ECO:0000259" key="8">
    <source>
        <dbReference type="Pfam" id="PF21634"/>
    </source>
</evidence>
<dbReference type="GO" id="GO:0004386">
    <property type="term" value="F:helicase activity"/>
    <property type="evidence" value="ECO:0007669"/>
    <property type="project" value="UniProtKB-KW"/>
</dbReference>
<feature type="compositionally biased region" description="Low complexity" evidence="7">
    <location>
        <begin position="95"/>
        <end position="104"/>
    </location>
</feature>
<evidence type="ECO:0000313" key="9">
    <source>
        <dbReference type="EMBL" id="PNT35720.1"/>
    </source>
</evidence>
<feature type="compositionally biased region" description="Pro residues" evidence="7">
    <location>
        <begin position="162"/>
        <end position="172"/>
    </location>
</feature>
<dbReference type="EMBL" id="CM009294">
    <property type="protein sequence ID" value="PNT35720.1"/>
    <property type="molecule type" value="Genomic_DNA"/>
</dbReference>
<evidence type="ECO:0000256" key="3">
    <source>
        <dbReference type="ARBA" id="ARBA00022741"/>
    </source>
</evidence>
<dbReference type="STRING" id="3694.A0A2K2ADW8"/>
<keyword evidence="2" id="KW-0963">Cytoplasm</keyword>
<evidence type="ECO:0000256" key="4">
    <source>
        <dbReference type="ARBA" id="ARBA00022801"/>
    </source>
</evidence>
<evidence type="ECO:0000256" key="6">
    <source>
        <dbReference type="ARBA" id="ARBA00022840"/>
    </source>
</evidence>
<dbReference type="PANTHER" id="PTHR45418">
    <property type="entry name" value="CANCER/TESTIS ANTIGEN 55"/>
    <property type="match status" value="1"/>
</dbReference>
<dbReference type="Gene3D" id="3.40.50.300">
    <property type="entry name" value="P-loop containing nucleotide triphosphate hydrolases"/>
    <property type="match status" value="1"/>
</dbReference>
<dbReference type="InterPro" id="IPR049080">
    <property type="entry name" value="MOV-10-like_beta-barrel"/>
</dbReference>
<feature type="compositionally biased region" description="Low complexity" evidence="7">
    <location>
        <begin position="257"/>
        <end position="297"/>
    </location>
</feature>
<feature type="compositionally biased region" description="Low complexity" evidence="7">
    <location>
        <begin position="173"/>
        <end position="189"/>
    </location>
</feature>
<feature type="compositionally biased region" description="Polar residues" evidence="7">
    <location>
        <begin position="206"/>
        <end position="220"/>
    </location>
</feature>
<dbReference type="GO" id="GO:0005737">
    <property type="term" value="C:cytoplasm"/>
    <property type="evidence" value="ECO:0007669"/>
    <property type="project" value="UniProtKB-SubCell"/>
</dbReference>
<evidence type="ECO:0000256" key="1">
    <source>
        <dbReference type="ARBA" id="ARBA00004496"/>
    </source>
</evidence>
<evidence type="ECO:0000313" key="10">
    <source>
        <dbReference type="Proteomes" id="UP000006729"/>
    </source>
</evidence>
<feature type="compositionally biased region" description="Low complexity" evidence="7">
    <location>
        <begin position="149"/>
        <end position="161"/>
    </location>
</feature>
<dbReference type="InterPro" id="IPR027417">
    <property type="entry name" value="P-loop_NTPase"/>
</dbReference>
<evidence type="ECO:0000256" key="2">
    <source>
        <dbReference type="ARBA" id="ARBA00022490"/>
    </source>
</evidence>
<dbReference type="Proteomes" id="UP000006729">
    <property type="component" value="Chromosome 5"/>
</dbReference>
<dbReference type="EMBL" id="CM009294">
    <property type="protein sequence ID" value="PNT35719.1"/>
    <property type="molecule type" value="Genomic_DNA"/>
</dbReference>
<dbReference type="AlphaFoldDB" id="A0A2K2ADW8"/>
<sequence>MSGCLEFLKCVLCCVQEREEDPYVVLGSRSRNNSSDVGSSCFRSVERINDRFQSFYSRPYAPIYSDDLPASPSALTQSSSKLFPPSAPPWPEPPASSSNQSQSSRAPATVLSRPSPFQPVPSTTASKPSPDQATTLSFKSSLLPPPPSTSSSKSSHQDPIPAFHPSPSPKPLPSFLKPPTSSSNQSQSSRVPATVLSRPSPFPLVPSTTSSKPSPQATTLSFKSSPFPPPPSTSSSKSSHQDPNPAFHPSPSPKPLPSFLKPPASSSKPSPSSSKASPSSRPGPSSSSSKQPPSFKPTLSLASPNLINEQTKVSYSLVQKVMSPIYAVPKDIEDLIKRDIVPEVLNEMLSPSTYKDYFAALLYAEDFYIEKWSKFKLKNIALKLKDAAIIKKRGRNEYFGESHEKDNKTFVEFEIDSCREKRPFLLSRDFAFARPSGQKTEPYQGVIYRVVRSTIVLVEFGEDFLLQHHSTREYDVSFSFNRVCLKRAHQAIEAASDPSFKNFLFPNFVHRKSIPTSTPLHFINHKLDAYQRSAVHEILSFRGPPPYLVEGPLCSKEYSKQLSRIGLVVQEAVLQIYQSSSKHRILICAPINRTCDVLMQSLKIDIPESDMFRANAAFREIDGVPIDILTSCVYKRNCFTCPSIRELRKFRVILSTFVSSFRLHNEGIVAGHFSHIFLVNASSATEPEAMVALANLASENTAVIVTGAPGNHSGWVRSNIARENGLMTSYFERLRDSKPYWNSHPKFIMQLVDHPESKSVDSYSYAHESVSYD</sequence>
<feature type="compositionally biased region" description="Pro residues" evidence="7">
    <location>
        <begin position="85"/>
        <end position="94"/>
    </location>
</feature>
<protein>
    <recommendedName>
        <fullName evidence="8">Helicase MOV-10-like beta-barrel domain-containing protein</fullName>
    </recommendedName>
</protein>
<keyword evidence="6" id="KW-0067">ATP-binding</keyword>
<keyword evidence="4" id="KW-0378">Hydrolase</keyword>
<name>A0A2K2ADW8_POPTR</name>
<feature type="compositionally biased region" description="Pro residues" evidence="7">
    <location>
        <begin position="246"/>
        <end position="256"/>
    </location>
</feature>
<gene>
    <name evidence="9" type="ORF">POPTR_005G089800</name>
</gene>
<dbReference type="Pfam" id="PF21634">
    <property type="entry name" value="MOV-10_beta-barrel"/>
    <property type="match status" value="1"/>
</dbReference>
<reference evidence="9 10" key="1">
    <citation type="journal article" date="2006" name="Science">
        <title>The genome of black cottonwood, Populus trichocarpa (Torr. &amp; Gray).</title>
        <authorList>
            <person name="Tuskan G.A."/>
            <person name="Difazio S."/>
            <person name="Jansson S."/>
            <person name="Bohlmann J."/>
            <person name="Grigoriev I."/>
            <person name="Hellsten U."/>
            <person name="Putnam N."/>
            <person name="Ralph S."/>
            <person name="Rombauts S."/>
            <person name="Salamov A."/>
            <person name="Schein J."/>
            <person name="Sterck L."/>
            <person name="Aerts A."/>
            <person name="Bhalerao R.R."/>
            <person name="Bhalerao R.P."/>
            <person name="Blaudez D."/>
            <person name="Boerjan W."/>
            <person name="Brun A."/>
            <person name="Brunner A."/>
            <person name="Busov V."/>
            <person name="Campbell M."/>
            <person name="Carlson J."/>
            <person name="Chalot M."/>
            <person name="Chapman J."/>
            <person name="Chen G.L."/>
            <person name="Cooper D."/>
            <person name="Coutinho P.M."/>
            <person name="Couturier J."/>
            <person name="Covert S."/>
            <person name="Cronk Q."/>
            <person name="Cunningham R."/>
            <person name="Davis J."/>
            <person name="Degroeve S."/>
            <person name="Dejardin A."/>
            <person name="Depamphilis C."/>
            <person name="Detter J."/>
            <person name="Dirks B."/>
            <person name="Dubchak I."/>
            <person name="Duplessis S."/>
            <person name="Ehlting J."/>
            <person name="Ellis B."/>
            <person name="Gendler K."/>
            <person name="Goodstein D."/>
            <person name="Gribskov M."/>
            <person name="Grimwood J."/>
            <person name="Groover A."/>
            <person name="Gunter L."/>
            <person name="Hamberger B."/>
            <person name="Heinze B."/>
            <person name="Helariutta Y."/>
            <person name="Henrissat B."/>
            <person name="Holligan D."/>
            <person name="Holt R."/>
            <person name="Huang W."/>
            <person name="Islam-Faridi N."/>
            <person name="Jones S."/>
            <person name="Jones-Rhoades M."/>
            <person name="Jorgensen R."/>
            <person name="Joshi C."/>
            <person name="Kangasjarvi J."/>
            <person name="Karlsson J."/>
            <person name="Kelleher C."/>
            <person name="Kirkpatrick R."/>
            <person name="Kirst M."/>
            <person name="Kohler A."/>
            <person name="Kalluri U."/>
            <person name="Larimer F."/>
            <person name="Leebens-Mack J."/>
            <person name="Leple J.C."/>
            <person name="Locascio P."/>
            <person name="Lou Y."/>
            <person name="Lucas S."/>
            <person name="Martin F."/>
            <person name="Montanini B."/>
            <person name="Napoli C."/>
            <person name="Nelson D.R."/>
            <person name="Nelson C."/>
            <person name="Nieminen K."/>
            <person name="Nilsson O."/>
            <person name="Pereda V."/>
            <person name="Peter G."/>
            <person name="Philippe R."/>
            <person name="Pilate G."/>
            <person name="Poliakov A."/>
            <person name="Razumovskaya J."/>
            <person name="Richardson P."/>
            <person name="Rinaldi C."/>
            <person name="Ritland K."/>
            <person name="Rouze P."/>
            <person name="Ryaboy D."/>
            <person name="Schmutz J."/>
            <person name="Schrader J."/>
            <person name="Segerman B."/>
            <person name="Shin H."/>
            <person name="Siddiqui A."/>
            <person name="Sterky F."/>
            <person name="Terry A."/>
            <person name="Tsai C.J."/>
            <person name="Uberbacher E."/>
            <person name="Unneberg P."/>
            <person name="Vahala J."/>
            <person name="Wall K."/>
            <person name="Wessler S."/>
            <person name="Yang G."/>
            <person name="Yin T."/>
            <person name="Douglas C."/>
            <person name="Marra M."/>
            <person name="Sandberg G."/>
            <person name="Van de Peer Y."/>
            <person name="Rokhsar D."/>
        </authorList>
    </citation>
    <scope>NUCLEOTIDE SEQUENCE [LARGE SCALE GENOMIC DNA]</scope>
    <source>
        <strain evidence="10">cv. Nisqually</strain>
        <strain evidence="9">Nisqually-1</strain>
    </source>
</reference>
<keyword evidence="5" id="KW-0347">Helicase</keyword>
<dbReference type="InParanoid" id="A0A2K2ADW8"/>